<comment type="caution">
    <text evidence="1">The sequence shown here is derived from an EMBL/GenBank/DDBJ whole genome shotgun (WGS) entry which is preliminary data.</text>
</comment>
<organism evidence="1 2">
    <name type="scientific">Laodelphax striatellus</name>
    <name type="common">Small brown planthopper</name>
    <name type="synonym">Delphax striatella</name>
    <dbReference type="NCBI Taxonomy" id="195883"/>
    <lineage>
        <taxon>Eukaryota</taxon>
        <taxon>Metazoa</taxon>
        <taxon>Ecdysozoa</taxon>
        <taxon>Arthropoda</taxon>
        <taxon>Hexapoda</taxon>
        <taxon>Insecta</taxon>
        <taxon>Pterygota</taxon>
        <taxon>Neoptera</taxon>
        <taxon>Paraneoptera</taxon>
        <taxon>Hemiptera</taxon>
        <taxon>Auchenorrhyncha</taxon>
        <taxon>Fulgoroidea</taxon>
        <taxon>Delphacidae</taxon>
        <taxon>Criomorphinae</taxon>
        <taxon>Laodelphax</taxon>
    </lineage>
</organism>
<evidence type="ECO:0000313" key="2">
    <source>
        <dbReference type="Proteomes" id="UP000291343"/>
    </source>
</evidence>
<name>A0A482X444_LAOST</name>
<keyword evidence="2" id="KW-1185">Reference proteome</keyword>
<proteinExistence type="predicted"/>
<protein>
    <submittedName>
        <fullName evidence="1">Uncharacterized protein</fullName>
    </submittedName>
</protein>
<dbReference type="InParanoid" id="A0A482X444"/>
<accession>A0A482X444</accession>
<reference evidence="1 2" key="1">
    <citation type="journal article" date="2017" name="Gigascience">
        <title>Genome sequence of the small brown planthopper, Laodelphax striatellus.</title>
        <authorList>
            <person name="Zhu J."/>
            <person name="Jiang F."/>
            <person name="Wang X."/>
            <person name="Yang P."/>
            <person name="Bao Y."/>
            <person name="Zhao W."/>
            <person name="Wang W."/>
            <person name="Lu H."/>
            <person name="Wang Q."/>
            <person name="Cui N."/>
            <person name="Li J."/>
            <person name="Chen X."/>
            <person name="Luo L."/>
            <person name="Yu J."/>
            <person name="Kang L."/>
            <person name="Cui F."/>
        </authorList>
    </citation>
    <scope>NUCLEOTIDE SEQUENCE [LARGE SCALE GENOMIC DNA]</scope>
    <source>
        <strain evidence="1">Lst14</strain>
    </source>
</reference>
<dbReference type="EMBL" id="QKKF02018019">
    <property type="protein sequence ID" value="RZF40675.1"/>
    <property type="molecule type" value="Genomic_DNA"/>
</dbReference>
<sequence length="99" mass="11041">MKVEQSRVKKEGERVELIEAIVQDDASLGPRLPSSCIFSSLFPYFVSISTSVGMPITYNGVSHDVATTFLRRRLLSSQWLNAAKTAAKKEMMIANEVFD</sequence>
<dbReference type="Proteomes" id="UP000291343">
    <property type="component" value="Unassembled WGS sequence"/>
</dbReference>
<evidence type="ECO:0000313" key="1">
    <source>
        <dbReference type="EMBL" id="RZF40675.1"/>
    </source>
</evidence>
<gene>
    <name evidence="1" type="ORF">LSTR_LSTR014788</name>
</gene>
<dbReference type="AlphaFoldDB" id="A0A482X444"/>